<dbReference type="AlphaFoldDB" id="A0A0S2ZQD3"/>
<evidence type="ECO:0000313" key="2">
    <source>
        <dbReference type="Proteomes" id="UP000063275"/>
    </source>
</evidence>
<dbReference type="Proteomes" id="UP000063275">
    <property type="component" value="Chromosome"/>
</dbReference>
<dbReference type="EMBL" id="CP013331">
    <property type="protein sequence ID" value="ALQ41184.1"/>
    <property type="molecule type" value="Genomic_DNA"/>
</dbReference>
<proteinExistence type="predicted"/>
<dbReference type="RefSeq" id="WP_029492758.1">
    <property type="nucleotide sequence ID" value="NZ_ATKF01000023.1"/>
</dbReference>
<dbReference type="KEGG" id="fhw:RN87_10750"/>
<protein>
    <submittedName>
        <fullName evidence="1">Uncharacterized protein</fullName>
    </submittedName>
</protein>
<name>A0A0S2ZQD3_9FUSO</name>
<gene>
    <name evidence="1" type="ORF">RN87_10750</name>
</gene>
<accession>A0A0S2ZQD3</accession>
<organism evidence="1">
    <name type="scientific">Fusobacterium hwasookii ChDC F174</name>
    <dbReference type="NCBI Taxonomy" id="1307442"/>
    <lineage>
        <taxon>Bacteria</taxon>
        <taxon>Fusobacteriati</taxon>
        <taxon>Fusobacteriota</taxon>
        <taxon>Fusobacteriia</taxon>
        <taxon>Fusobacteriales</taxon>
        <taxon>Fusobacteriaceae</taxon>
        <taxon>Fusobacterium</taxon>
    </lineage>
</organism>
<sequence>MLKYSKFKKALFGWHSFIFVELEDGMGADIDIENRAIELRPLADLRVYKILSTGEIQKPTEEAIEKAKEVLENPDFVMKGPFYDDFYDKDSDIYKSVQRGERLI</sequence>
<evidence type="ECO:0000313" key="1">
    <source>
        <dbReference type="EMBL" id="ALQ41184.1"/>
    </source>
</evidence>
<dbReference type="OrthoDB" id="9894203at2"/>
<reference evidence="1 2" key="1">
    <citation type="submission" date="2015-11" db="EMBL/GenBank/DDBJ databases">
        <authorList>
            <person name="Zhang Y."/>
            <person name="Guo Z."/>
        </authorList>
    </citation>
    <scope>NUCLEOTIDE SEQUENCE [LARGE SCALE GENOMIC DNA]</scope>
    <source>
        <strain evidence="1 2">ChDC F174</strain>
    </source>
</reference>